<feature type="compositionally biased region" description="Basic and acidic residues" evidence="1">
    <location>
        <begin position="408"/>
        <end position="421"/>
    </location>
</feature>
<sequence>MEAVCAQVVLDERLGIDMTFTTRPELRGTFGAVSSTHWLASAVGMSILERGFTAFDAAVATGFVLQVVEPHLNGPAGEVPIIVTPAGAEAPTVISGQGPSPAKATVRYFKDLGLDIIPGTGLLPACIPGAFGAWLTLLRDYGTAELEDVLAPAIYYARTGHPLVPRIANTIASMRELFETHWPSSAEVYLPGGVAPQSGKLFRNPQIADVYQRIIDQTKSAKNREARIDAALNFWYRGPITERIEEFCATENVWDVSGRHHKGLITAQDMADYKPLIEKPVSVTYGDYEVFKCGPWSQGPVLLQMLQILKGTNIADLDTMSPDFIHLIVETTKLAMADRDSWYGDNPDVPMKTLLSSGYADIRRALIGSTASMEIRPGAPDGRNPNVPPLRAVGTITQPGLGGGEPTVAREHKLPNDREGEPTLTREGAQRGDTVQVSAVDRWGNMVSATPSGGWFQSSPVIPGLGFSLTTRGQMFWLEEGFNSTMMPSVRPRTTLTPSTAFRNGKPYMAFGTPGGDQQDQWQLIMFLRHVHKGMNLQEAIDAPSFHTDHLPSSFWPREISFGAVTLEARFPEAVREELAARGHKITISDAWSEGRLAAVAREMDGDTQLIKAGSNPRGVQGYAVAR</sequence>
<feature type="region of interest" description="Disordered" evidence="1">
    <location>
        <begin position="397"/>
        <end position="432"/>
    </location>
</feature>
<name>A0A068TFG9_NEOGA</name>
<dbReference type="PANTHER" id="PTHR43881">
    <property type="entry name" value="GAMMA-GLUTAMYLTRANSPEPTIDASE (AFU_ORTHOLOGUE AFUA_4G13580)"/>
    <property type="match status" value="1"/>
</dbReference>
<keyword evidence="2" id="KW-0808">Transferase</keyword>
<dbReference type="PATRIC" id="fig|1028801.3.peg.4978"/>
<dbReference type="InterPro" id="IPR043138">
    <property type="entry name" value="GGT_lsub"/>
</dbReference>
<dbReference type="KEGG" id="ngl:RG1141_PA03820"/>
<accession>A0A068TFG9</accession>
<protein>
    <submittedName>
        <fullName evidence="2">Gamma-glutamyltransferase 2, Threonine peptidase, MEROPS family T03</fullName>
    </submittedName>
</protein>
<organism evidence="2 3">
    <name type="scientific">Neorhizobium galegae bv. officinalis bv. officinalis str. HAMBI 1141</name>
    <dbReference type="NCBI Taxonomy" id="1028801"/>
    <lineage>
        <taxon>Bacteria</taxon>
        <taxon>Pseudomonadati</taxon>
        <taxon>Pseudomonadota</taxon>
        <taxon>Alphaproteobacteria</taxon>
        <taxon>Hyphomicrobiales</taxon>
        <taxon>Rhizobiaceae</taxon>
        <taxon>Rhizobium/Agrobacterium group</taxon>
        <taxon>Neorhizobium</taxon>
    </lineage>
</organism>
<dbReference type="EMBL" id="HG938356">
    <property type="protein sequence ID" value="CDN57217.1"/>
    <property type="molecule type" value="Genomic_DNA"/>
</dbReference>
<keyword evidence="2" id="KW-0614">Plasmid</keyword>
<dbReference type="Gene3D" id="1.10.246.130">
    <property type="match status" value="1"/>
</dbReference>
<dbReference type="eggNOG" id="COG0405">
    <property type="taxonomic scope" value="Bacteria"/>
</dbReference>
<dbReference type="SUPFAM" id="SSF56235">
    <property type="entry name" value="N-terminal nucleophile aminohydrolases (Ntn hydrolases)"/>
    <property type="match status" value="1"/>
</dbReference>
<dbReference type="PANTHER" id="PTHR43881:SF1">
    <property type="entry name" value="GAMMA-GLUTAMYLTRANSPEPTIDASE (AFU_ORTHOLOGUE AFUA_4G13580)"/>
    <property type="match status" value="1"/>
</dbReference>
<dbReference type="InterPro" id="IPR043137">
    <property type="entry name" value="GGT_ssub_C"/>
</dbReference>
<proteinExistence type="predicted"/>
<dbReference type="Pfam" id="PF01019">
    <property type="entry name" value="G_glu_transpept"/>
    <property type="match status" value="1"/>
</dbReference>
<dbReference type="HOGENOM" id="CLU_014813_3_2_5"/>
<evidence type="ECO:0000313" key="3">
    <source>
        <dbReference type="Proteomes" id="UP000028186"/>
    </source>
</evidence>
<reference evidence="3" key="1">
    <citation type="journal article" date="2014" name="BMC Genomics">
        <title>Genome sequencing of two Neorhizobium galegae strains reveals a noeT gene responsible for the unusual acetylation of the nodulation factors.</title>
        <authorList>
            <person name="Osterman J."/>
            <person name="Marsh J."/>
            <person name="Laine P.K."/>
            <person name="Zeng Z."/>
            <person name="Alatalo E."/>
            <person name="Sullivan J.T."/>
            <person name="Young J.P."/>
            <person name="Thomas-Oates J."/>
            <person name="Paulin L."/>
            <person name="Lindstrom K."/>
        </authorList>
    </citation>
    <scope>NUCLEOTIDE SEQUENCE [LARGE SCALE GENOMIC DNA]</scope>
    <source>
        <strain evidence="3">HAMBI 1141</strain>
        <plasmid evidence="3">II</plasmid>
    </source>
</reference>
<dbReference type="GO" id="GO:0016740">
    <property type="term" value="F:transferase activity"/>
    <property type="evidence" value="ECO:0007669"/>
    <property type="project" value="UniProtKB-KW"/>
</dbReference>
<geneLocation type="plasmid" evidence="3">
    <name>II</name>
</geneLocation>
<dbReference type="Gene3D" id="3.60.20.40">
    <property type="match status" value="1"/>
</dbReference>
<dbReference type="InterPro" id="IPR052896">
    <property type="entry name" value="GGT-like_enzyme"/>
</dbReference>
<evidence type="ECO:0000313" key="2">
    <source>
        <dbReference type="EMBL" id="CDN57217.1"/>
    </source>
</evidence>
<dbReference type="InterPro" id="IPR029055">
    <property type="entry name" value="Ntn_hydrolases_N"/>
</dbReference>
<evidence type="ECO:0000256" key="1">
    <source>
        <dbReference type="SAM" id="MobiDB-lite"/>
    </source>
</evidence>
<dbReference type="PRINTS" id="PR01210">
    <property type="entry name" value="GGTRANSPTASE"/>
</dbReference>
<dbReference type="Proteomes" id="UP000028186">
    <property type="component" value="Plasmid pHAMBI1141a"/>
</dbReference>
<gene>
    <name evidence="2" type="ORF">RG1141_PA03820</name>
</gene>
<dbReference type="AlphaFoldDB" id="A0A068TFG9"/>